<evidence type="ECO:0000313" key="1">
    <source>
        <dbReference type="EMBL" id="EQD26895.1"/>
    </source>
</evidence>
<accession>T0ZAM0</accession>
<protein>
    <submittedName>
        <fullName evidence="1">Uncharacterized protein</fullName>
    </submittedName>
</protein>
<comment type="caution">
    <text evidence="1">The sequence shown here is derived from an EMBL/GenBank/DDBJ whole genome shotgun (WGS) entry which is preliminary data.</text>
</comment>
<name>T0ZAM0_9ZZZZ</name>
<dbReference type="EMBL" id="AUZY01013033">
    <property type="protein sequence ID" value="EQD26895.1"/>
    <property type="molecule type" value="Genomic_DNA"/>
</dbReference>
<organism evidence="1">
    <name type="scientific">mine drainage metagenome</name>
    <dbReference type="NCBI Taxonomy" id="410659"/>
    <lineage>
        <taxon>unclassified sequences</taxon>
        <taxon>metagenomes</taxon>
        <taxon>ecological metagenomes</taxon>
    </lineage>
</organism>
<dbReference type="AlphaFoldDB" id="T0ZAM0"/>
<sequence length="414" mass="45977">MIFGQYQNWYDGFLGSYLRAQRKFSIAQLLPAHAAPSPLAPPGDWHAVPALQAIPKLARDKRAVFLNEDHTNPETRSLTVALLAPLRAEGFNTFAAETLYREGIAGLRRRGYATAGTGFYTREPVYAEMVRTALKLGYRVIAYEASDAAHGDAREADEAANLYRRAFVDHPGARLVVNAGFAHIQKHGRFLGGASMAEDFMRLSGIDPLAIEQTMLTGHLRKSYDNPDWRAVIDALHPQQPIVFLDTRGRPWSILPRRYTASVFFPRERIADGRPTWLGLWGQRVPVRVSGDLCKGQFPCLLEARYPGESRIAIPADRVVMHCAAQARALWLRPGAYMLIAVDEADRVIDHATLHARPHMLLPRGTPASAYRSDAVPSADAGVQDPALMRSKNFSTSYLVSHDRVHSMLAPAHK</sequence>
<reference evidence="1" key="2">
    <citation type="journal article" date="2014" name="ISME J.">
        <title>Microbial stratification in low pH oxic and suboxic macroscopic growths along an acid mine drainage.</title>
        <authorList>
            <person name="Mendez-Garcia C."/>
            <person name="Mesa V."/>
            <person name="Sprenger R.R."/>
            <person name="Richter M."/>
            <person name="Diez M.S."/>
            <person name="Solano J."/>
            <person name="Bargiela R."/>
            <person name="Golyshina O.V."/>
            <person name="Manteca A."/>
            <person name="Ramos J.L."/>
            <person name="Gallego J.R."/>
            <person name="Llorente I."/>
            <person name="Martins Dos Santos V.A."/>
            <person name="Jensen O.N."/>
            <person name="Pelaez A.I."/>
            <person name="Sanchez J."/>
            <person name="Ferrer M."/>
        </authorList>
    </citation>
    <scope>NUCLEOTIDE SEQUENCE</scope>
</reference>
<reference evidence="1" key="1">
    <citation type="submission" date="2013-08" db="EMBL/GenBank/DDBJ databases">
        <authorList>
            <person name="Mendez C."/>
            <person name="Richter M."/>
            <person name="Ferrer M."/>
            <person name="Sanchez J."/>
        </authorList>
    </citation>
    <scope>NUCLEOTIDE SEQUENCE</scope>
</reference>
<proteinExistence type="predicted"/>
<gene>
    <name evidence="1" type="ORF">B1B_19406</name>
</gene>